<organism evidence="1 2">
    <name type="scientific">Mycoplasma haemofelis (strain Langford 1)</name>
    <name type="common">Haemobartonella felis</name>
    <dbReference type="NCBI Taxonomy" id="941640"/>
    <lineage>
        <taxon>Bacteria</taxon>
        <taxon>Bacillati</taxon>
        <taxon>Mycoplasmatota</taxon>
        <taxon>Mollicutes</taxon>
        <taxon>Mycoplasmataceae</taxon>
        <taxon>Mycoplasma</taxon>
    </lineage>
</organism>
<dbReference type="AlphaFoldDB" id="E8ZJU8"/>
<proteinExistence type="predicted"/>
<protein>
    <submittedName>
        <fullName evidence="1">Uncharacterized protein</fullName>
    </submittedName>
</protein>
<name>E8ZJU8_MYCHL</name>
<sequence>MNSIAKVASSLVGCGSAGAAGFGLYQYLNRHISLAEKLRGTLLSTEANSTEWSARLSSLKGSNGNLVPELKEIKDKNDSATVENLKKWCSDSLKGKFSHKEDLLFQNVQKYCTYSIKEKLGSGNIIEDSTQDGDSKLSTLFNKLASADESKISKFFKTIRSTTGSNNEGGNALKAKCKEAYSYPFKGEDDLKFQNVKEFCILPA</sequence>
<keyword evidence="2" id="KW-1185">Reference proteome</keyword>
<reference evidence="1 2" key="1">
    <citation type="journal article" date="2011" name="J. Bacteriol.">
        <title>Complete genome sequence of Mycoplasma haemofelis, a hemotropic mycoplasma.</title>
        <authorList>
            <person name="Barker E.N."/>
            <person name="Helps C.R."/>
            <person name="Peters I.R."/>
            <person name="Darby A.C."/>
            <person name="Radford A.D."/>
            <person name="Tasker S."/>
        </authorList>
    </citation>
    <scope>NUCLEOTIDE SEQUENCE [LARGE SCALE GENOMIC DNA]</scope>
    <source>
        <strain evidence="1 2">Langford 1</strain>
    </source>
</reference>
<accession>E8ZJU8</accession>
<evidence type="ECO:0000313" key="2">
    <source>
        <dbReference type="Proteomes" id="UP000008637"/>
    </source>
</evidence>
<evidence type="ECO:0000313" key="1">
    <source>
        <dbReference type="EMBL" id="CBY93419.1"/>
    </source>
</evidence>
<dbReference type="OrthoDB" id="9822377at2"/>
<dbReference type="EMBL" id="FR773153">
    <property type="protein sequence ID" value="CBY93419.1"/>
    <property type="molecule type" value="Genomic_DNA"/>
</dbReference>
<dbReference type="Proteomes" id="UP000008637">
    <property type="component" value="Chromosome"/>
</dbReference>
<dbReference type="HOGENOM" id="CLU_087258_1_0_14"/>
<dbReference type="KEGG" id="mha:HF1_14110"/>
<gene>
    <name evidence="1" type="ORF">HF1_14110</name>
</gene>